<dbReference type="AlphaFoldDB" id="A0A8J6LDE0"/>
<gene>
    <name evidence="1" type="ORF">GEV33_004457</name>
</gene>
<protein>
    <submittedName>
        <fullName evidence="1">Uncharacterized protein</fullName>
    </submittedName>
</protein>
<keyword evidence="2" id="KW-1185">Reference proteome</keyword>
<dbReference type="Proteomes" id="UP000719412">
    <property type="component" value="Unassembled WGS sequence"/>
</dbReference>
<dbReference type="EMBL" id="JABDTM020017870">
    <property type="protein sequence ID" value="KAH0818334.1"/>
    <property type="molecule type" value="Genomic_DNA"/>
</dbReference>
<evidence type="ECO:0000313" key="1">
    <source>
        <dbReference type="EMBL" id="KAH0818334.1"/>
    </source>
</evidence>
<name>A0A8J6LDE0_TENMO</name>
<reference evidence="1" key="1">
    <citation type="journal article" date="2020" name="J Insects Food Feed">
        <title>The yellow mealworm (Tenebrio molitor) genome: a resource for the emerging insects as food and feed industry.</title>
        <authorList>
            <person name="Eriksson T."/>
            <person name="Andere A."/>
            <person name="Kelstrup H."/>
            <person name="Emery V."/>
            <person name="Picard C."/>
        </authorList>
    </citation>
    <scope>NUCLEOTIDE SEQUENCE</scope>
    <source>
        <strain evidence="1">Stoneville</strain>
        <tissue evidence="1">Whole head</tissue>
    </source>
</reference>
<comment type="caution">
    <text evidence="1">The sequence shown here is derived from an EMBL/GenBank/DDBJ whole genome shotgun (WGS) entry which is preliminary data.</text>
</comment>
<organism evidence="1 2">
    <name type="scientific">Tenebrio molitor</name>
    <name type="common">Yellow mealworm beetle</name>
    <dbReference type="NCBI Taxonomy" id="7067"/>
    <lineage>
        <taxon>Eukaryota</taxon>
        <taxon>Metazoa</taxon>
        <taxon>Ecdysozoa</taxon>
        <taxon>Arthropoda</taxon>
        <taxon>Hexapoda</taxon>
        <taxon>Insecta</taxon>
        <taxon>Pterygota</taxon>
        <taxon>Neoptera</taxon>
        <taxon>Endopterygota</taxon>
        <taxon>Coleoptera</taxon>
        <taxon>Polyphaga</taxon>
        <taxon>Cucujiformia</taxon>
        <taxon>Tenebrionidae</taxon>
        <taxon>Tenebrio</taxon>
    </lineage>
</organism>
<sequence length="169" mass="19530">MMVMTDDITHEDKVKCEQPLVGFTDRISTFMATMGSTDAAKLDIKLATQEPIVCNPYRIVHLGIRQSSSSKKKKRFRRQQKYVRRLQTIQLKISIHSRSSKTSLIISVATGKVGYQVKPMAEVKLLNSLQDTIDRVALEELRECIIADDQRQQKERYDKIRPEAERYQT</sequence>
<reference evidence="1" key="2">
    <citation type="submission" date="2021-08" db="EMBL/GenBank/DDBJ databases">
        <authorList>
            <person name="Eriksson T."/>
        </authorList>
    </citation>
    <scope>NUCLEOTIDE SEQUENCE</scope>
    <source>
        <strain evidence="1">Stoneville</strain>
        <tissue evidence="1">Whole head</tissue>
    </source>
</reference>
<accession>A0A8J6LDE0</accession>
<evidence type="ECO:0000313" key="2">
    <source>
        <dbReference type="Proteomes" id="UP000719412"/>
    </source>
</evidence>
<proteinExistence type="predicted"/>